<feature type="transmembrane region" description="Helical" evidence="5">
    <location>
        <begin position="314"/>
        <end position="338"/>
    </location>
</feature>
<comment type="subcellular location">
    <subcellularLocation>
        <location evidence="1">Membrane</location>
        <topology evidence="1">Multi-pass membrane protein</topology>
    </subcellularLocation>
</comment>
<dbReference type="EMBL" id="BSTI01000020">
    <property type="protein sequence ID" value="GLY70058.1"/>
    <property type="molecule type" value="Genomic_DNA"/>
</dbReference>
<accession>A0A9W6VFV6</accession>
<feature type="transmembrane region" description="Helical" evidence="5">
    <location>
        <begin position="372"/>
        <end position="393"/>
    </location>
</feature>
<dbReference type="GO" id="GO:0022857">
    <property type="term" value="F:transmembrane transporter activity"/>
    <property type="evidence" value="ECO:0007669"/>
    <property type="project" value="InterPro"/>
</dbReference>
<evidence type="ECO:0000256" key="5">
    <source>
        <dbReference type="SAM" id="Phobius"/>
    </source>
</evidence>
<feature type="transmembrane region" description="Helical" evidence="5">
    <location>
        <begin position="399"/>
        <end position="418"/>
    </location>
</feature>
<evidence type="ECO:0000313" key="6">
    <source>
        <dbReference type="EMBL" id="GLY70058.1"/>
    </source>
</evidence>
<name>A0A9W6VFV6_9PSEU</name>
<organism evidence="6 7">
    <name type="scientific">Amycolatopsis taiwanensis</name>
    <dbReference type="NCBI Taxonomy" id="342230"/>
    <lineage>
        <taxon>Bacteria</taxon>
        <taxon>Bacillati</taxon>
        <taxon>Actinomycetota</taxon>
        <taxon>Actinomycetes</taxon>
        <taxon>Pseudonocardiales</taxon>
        <taxon>Pseudonocardiaceae</taxon>
        <taxon>Amycolatopsis</taxon>
    </lineage>
</organism>
<comment type="caution">
    <text evidence="6">The sequence shown here is derived from an EMBL/GenBank/DDBJ whole genome shotgun (WGS) entry which is preliminary data.</text>
</comment>
<feature type="transmembrane region" description="Helical" evidence="5">
    <location>
        <begin position="121"/>
        <end position="149"/>
    </location>
</feature>
<dbReference type="InterPro" id="IPR053153">
    <property type="entry name" value="APC_K+_Transporter"/>
</dbReference>
<protein>
    <submittedName>
        <fullName evidence="6">DNA-binding protein</fullName>
    </submittedName>
</protein>
<evidence type="ECO:0000313" key="7">
    <source>
        <dbReference type="Proteomes" id="UP001165136"/>
    </source>
</evidence>
<gene>
    <name evidence="6" type="ORF">Atai01_66770</name>
</gene>
<evidence type="ECO:0000256" key="1">
    <source>
        <dbReference type="ARBA" id="ARBA00004141"/>
    </source>
</evidence>
<feature type="transmembrane region" description="Helical" evidence="5">
    <location>
        <begin position="226"/>
        <end position="243"/>
    </location>
</feature>
<dbReference type="Pfam" id="PF13520">
    <property type="entry name" value="AA_permease_2"/>
    <property type="match status" value="1"/>
</dbReference>
<dbReference type="PANTHER" id="PTHR47704:SF1">
    <property type="entry name" value="POTASSIUM TRANSPORTER KIMA"/>
    <property type="match status" value="1"/>
</dbReference>
<feature type="transmembrane region" description="Helical" evidence="5">
    <location>
        <begin position="460"/>
        <end position="477"/>
    </location>
</feature>
<keyword evidence="6" id="KW-0238">DNA-binding</keyword>
<dbReference type="GO" id="GO:0003677">
    <property type="term" value="F:DNA binding"/>
    <property type="evidence" value="ECO:0007669"/>
    <property type="project" value="UniProtKB-KW"/>
</dbReference>
<dbReference type="GO" id="GO:0016020">
    <property type="term" value="C:membrane"/>
    <property type="evidence" value="ECO:0007669"/>
    <property type="project" value="UniProtKB-SubCell"/>
</dbReference>
<feature type="transmembrane region" description="Helical" evidence="5">
    <location>
        <begin position="184"/>
        <end position="206"/>
    </location>
</feature>
<keyword evidence="3 5" id="KW-1133">Transmembrane helix</keyword>
<dbReference type="InterPro" id="IPR002293">
    <property type="entry name" value="AA/rel_permease1"/>
</dbReference>
<feature type="transmembrane region" description="Helical" evidence="5">
    <location>
        <begin position="273"/>
        <end position="294"/>
    </location>
</feature>
<feature type="transmembrane region" description="Helical" evidence="5">
    <location>
        <begin position="434"/>
        <end position="454"/>
    </location>
</feature>
<keyword evidence="2 5" id="KW-0812">Transmembrane</keyword>
<reference evidence="6" key="1">
    <citation type="submission" date="2023-03" db="EMBL/GenBank/DDBJ databases">
        <title>Amycolatopsis taiwanensis NBRC 103393.</title>
        <authorList>
            <person name="Ichikawa N."/>
            <person name="Sato H."/>
            <person name="Tonouchi N."/>
        </authorList>
    </citation>
    <scope>NUCLEOTIDE SEQUENCE</scope>
    <source>
        <strain evidence="6">NBRC 103393</strain>
    </source>
</reference>
<dbReference type="PANTHER" id="PTHR47704">
    <property type="entry name" value="POTASSIUM TRANSPORTER KIMA"/>
    <property type="match status" value="1"/>
</dbReference>
<dbReference type="RefSeq" id="WP_285489378.1">
    <property type="nucleotide sequence ID" value="NZ_BSTI01000020.1"/>
</dbReference>
<evidence type="ECO:0000256" key="3">
    <source>
        <dbReference type="ARBA" id="ARBA00022989"/>
    </source>
</evidence>
<feature type="transmembrane region" description="Helical" evidence="5">
    <location>
        <begin position="66"/>
        <end position="89"/>
    </location>
</feature>
<sequence length="775" mass="83261">MVQGRGALPETVGYALKRLLLGRPLITAQLRTERLANPVALGVLSPDAISSSAYGTEEILLELLPFAGLAAFTLVLPITGVILLILVLVTASYRQVVVAYTQAGGSYVVARENFGPKVAQVAAAALLIDYVVTVAVQAAAGTVAVVSAVPVLGPYRQEITIGVVLLMCYLNLRGLREAGRPFAVPTYFFVLMVGSMIVAGVIRQLVTGLPRFDPTALPGAVDVHTGNGLVMGASVLVVLRAFANGGSSLTGVEAISNTVSAFRSPRGRNARKVLTVMACILGFLVAGVSYLAFATHATPYTSGYPSVLAQEARVVFGAGTAGTVLFALLQAASALILYTGANTSFNGFPFLASFVAEDRFLPRQLTKRGHRLVFSNGIIVLTVLSVGLLLFTGGSVNSLVPFYAIGVFTGFAMAGYGMTRHHLRHREPGWRHRLLINLSAGVAATVVVLIFAVAKFTEGAWLIVVVFPILVAVLIRLNREYRAEAAILDEVREEELRATNYARHQLYVMVNSVDLAVLEALRYGRSLRGTDLKAVHIMVDAAHAERLQRRWEELRIGVPLQVIDCPDRRVARAVANLVVDTTAQEGTHVTVLLPRRIYPPLLGRLLHDRTADQIARAISRIPHAAATIVPFDVQAQLRQKFPELPEERLSGAIERIAERIAFEEQADVAEYEQPVPDGRAVPVASLHPGRFATVEGRLREVTEQARDGLPILSGTLADNSGAVAVELPRAPGHPPEPGTLLRVHGLVVEPADADMLAIVDARYTVVDEDTGQEPR</sequence>
<evidence type="ECO:0000256" key="4">
    <source>
        <dbReference type="ARBA" id="ARBA00023136"/>
    </source>
</evidence>
<evidence type="ECO:0000256" key="2">
    <source>
        <dbReference type="ARBA" id="ARBA00022692"/>
    </source>
</evidence>
<dbReference type="Proteomes" id="UP001165136">
    <property type="component" value="Unassembled WGS sequence"/>
</dbReference>
<dbReference type="AlphaFoldDB" id="A0A9W6VFV6"/>
<proteinExistence type="predicted"/>
<dbReference type="Gene3D" id="1.20.1740.10">
    <property type="entry name" value="Amino acid/polyamine transporter I"/>
    <property type="match status" value="1"/>
</dbReference>
<keyword evidence="7" id="KW-1185">Reference proteome</keyword>
<keyword evidence="4 5" id="KW-0472">Membrane</keyword>
<feature type="transmembrane region" description="Helical" evidence="5">
    <location>
        <begin position="155"/>
        <end position="172"/>
    </location>
</feature>